<protein>
    <submittedName>
        <fullName evidence="1">Uncharacterized protein</fullName>
    </submittedName>
</protein>
<feature type="non-terminal residue" evidence="1">
    <location>
        <position position="1"/>
    </location>
</feature>
<evidence type="ECO:0000313" key="2">
    <source>
        <dbReference type="EMBL" id="CAF4266004.1"/>
    </source>
</evidence>
<accession>A0A8S2T172</accession>
<reference evidence="1" key="1">
    <citation type="submission" date="2021-02" db="EMBL/GenBank/DDBJ databases">
        <authorList>
            <person name="Nowell W R."/>
        </authorList>
    </citation>
    <scope>NUCLEOTIDE SEQUENCE</scope>
</reference>
<dbReference type="EMBL" id="CAJOBI010029196">
    <property type="protein sequence ID" value="CAF4263401.1"/>
    <property type="molecule type" value="Genomic_DNA"/>
</dbReference>
<proteinExistence type="predicted"/>
<name>A0A8S2T172_9BILA</name>
<dbReference type="Proteomes" id="UP000676336">
    <property type="component" value="Unassembled WGS sequence"/>
</dbReference>
<dbReference type="AlphaFoldDB" id="A0A8S2T172"/>
<dbReference type="EMBL" id="CAJOBI010029708">
    <property type="protein sequence ID" value="CAF4266004.1"/>
    <property type="molecule type" value="Genomic_DNA"/>
</dbReference>
<evidence type="ECO:0000313" key="3">
    <source>
        <dbReference type="Proteomes" id="UP000676336"/>
    </source>
</evidence>
<organism evidence="1 3">
    <name type="scientific">Rotaria magnacalcarata</name>
    <dbReference type="NCBI Taxonomy" id="392030"/>
    <lineage>
        <taxon>Eukaryota</taxon>
        <taxon>Metazoa</taxon>
        <taxon>Spiralia</taxon>
        <taxon>Gnathifera</taxon>
        <taxon>Rotifera</taxon>
        <taxon>Eurotatoria</taxon>
        <taxon>Bdelloidea</taxon>
        <taxon>Philodinida</taxon>
        <taxon>Philodinidae</taxon>
        <taxon>Rotaria</taxon>
    </lineage>
</organism>
<sequence length="51" mass="6118">MSDEAWNELIEEIILGNNDLSDYFIELLVDKDDIVAVRYWIAWLNRPEYTL</sequence>
<comment type="caution">
    <text evidence="1">The sequence shown here is derived from an EMBL/GenBank/DDBJ whole genome shotgun (WGS) entry which is preliminary data.</text>
</comment>
<gene>
    <name evidence="1" type="ORF">SMN809_LOCUS24515</name>
    <name evidence="2" type="ORF">SMN809_LOCUS24621</name>
</gene>
<evidence type="ECO:0000313" key="1">
    <source>
        <dbReference type="EMBL" id="CAF4263401.1"/>
    </source>
</evidence>